<keyword evidence="2" id="KW-1185">Reference proteome</keyword>
<proteinExistence type="predicted"/>
<evidence type="ECO:0000313" key="2">
    <source>
        <dbReference type="Proteomes" id="UP000813427"/>
    </source>
</evidence>
<sequence>MDQFIASWFTTKQIWLCSLRLSCLCGVSMSMGAIVEQWIVLYQAPDHPEVPSQSRLSSRRLRHLEFHSERCYIGPLRNTMMCPIHPIRLRFTP</sequence>
<dbReference type="Proteomes" id="UP000813427">
    <property type="component" value="Unassembled WGS sequence"/>
</dbReference>
<name>A0A8K0RNM1_9HYPO</name>
<gene>
    <name evidence="1" type="ORF">BKA59DRAFT_483419</name>
</gene>
<organism evidence="1 2">
    <name type="scientific">Fusarium tricinctum</name>
    <dbReference type="NCBI Taxonomy" id="61284"/>
    <lineage>
        <taxon>Eukaryota</taxon>
        <taxon>Fungi</taxon>
        <taxon>Dikarya</taxon>
        <taxon>Ascomycota</taxon>
        <taxon>Pezizomycotina</taxon>
        <taxon>Sordariomycetes</taxon>
        <taxon>Hypocreomycetidae</taxon>
        <taxon>Hypocreales</taxon>
        <taxon>Nectriaceae</taxon>
        <taxon>Fusarium</taxon>
        <taxon>Fusarium tricinctum species complex</taxon>
    </lineage>
</organism>
<evidence type="ECO:0000313" key="1">
    <source>
        <dbReference type="EMBL" id="KAH7238901.1"/>
    </source>
</evidence>
<protein>
    <submittedName>
        <fullName evidence="1">Uncharacterized protein</fullName>
    </submittedName>
</protein>
<dbReference type="EMBL" id="JAGPXF010000006">
    <property type="protein sequence ID" value="KAH7238901.1"/>
    <property type="molecule type" value="Genomic_DNA"/>
</dbReference>
<reference evidence="1" key="1">
    <citation type="journal article" date="2021" name="Nat. Commun.">
        <title>Genetic determinants of endophytism in the Arabidopsis root mycobiome.</title>
        <authorList>
            <person name="Mesny F."/>
            <person name="Miyauchi S."/>
            <person name="Thiergart T."/>
            <person name="Pickel B."/>
            <person name="Atanasova L."/>
            <person name="Karlsson M."/>
            <person name="Huettel B."/>
            <person name="Barry K.W."/>
            <person name="Haridas S."/>
            <person name="Chen C."/>
            <person name="Bauer D."/>
            <person name="Andreopoulos W."/>
            <person name="Pangilinan J."/>
            <person name="LaButti K."/>
            <person name="Riley R."/>
            <person name="Lipzen A."/>
            <person name="Clum A."/>
            <person name="Drula E."/>
            <person name="Henrissat B."/>
            <person name="Kohler A."/>
            <person name="Grigoriev I.V."/>
            <person name="Martin F.M."/>
            <person name="Hacquard S."/>
        </authorList>
    </citation>
    <scope>NUCLEOTIDE SEQUENCE</scope>
    <source>
        <strain evidence="1">MPI-SDFR-AT-0068</strain>
    </source>
</reference>
<accession>A0A8K0RNM1</accession>
<comment type="caution">
    <text evidence="1">The sequence shown here is derived from an EMBL/GenBank/DDBJ whole genome shotgun (WGS) entry which is preliminary data.</text>
</comment>
<dbReference type="AlphaFoldDB" id="A0A8K0RNM1"/>